<organism evidence="2 3">
    <name type="scientific">Diaporthe ampelina</name>
    <dbReference type="NCBI Taxonomy" id="1214573"/>
    <lineage>
        <taxon>Eukaryota</taxon>
        <taxon>Fungi</taxon>
        <taxon>Dikarya</taxon>
        <taxon>Ascomycota</taxon>
        <taxon>Pezizomycotina</taxon>
        <taxon>Sordariomycetes</taxon>
        <taxon>Sordariomycetidae</taxon>
        <taxon>Diaporthales</taxon>
        <taxon>Diaporthaceae</taxon>
        <taxon>Diaporthe</taxon>
    </lineage>
</organism>
<name>A0A0G2FEM9_9PEZI</name>
<keyword evidence="1" id="KW-0732">Signal</keyword>
<dbReference type="Proteomes" id="UP000034680">
    <property type="component" value="Unassembled WGS sequence"/>
</dbReference>
<dbReference type="STRING" id="1214573.A0A0G2FEM9"/>
<dbReference type="EMBL" id="LCUC01000296">
    <property type="protein sequence ID" value="KKY32609.1"/>
    <property type="molecule type" value="Genomic_DNA"/>
</dbReference>
<reference evidence="2 3" key="1">
    <citation type="submission" date="2015-05" db="EMBL/GenBank/DDBJ databases">
        <title>Distinctive expansion of gene families associated with plant cell wall degradation and secondary metabolism in the genomes of grapevine trunk pathogens.</title>
        <authorList>
            <person name="Lawrence D.P."/>
            <person name="Travadon R."/>
            <person name="Rolshausen P.E."/>
            <person name="Baumgartner K."/>
        </authorList>
    </citation>
    <scope>NUCLEOTIDE SEQUENCE [LARGE SCALE GENOMIC DNA]</scope>
    <source>
        <strain evidence="2">DA912</strain>
    </source>
</reference>
<gene>
    <name evidence="2" type="ORF">UCDDA912_g07412</name>
</gene>
<evidence type="ECO:0000313" key="3">
    <source>
        <dbReference type="Proteomes" id="UP000034680"/>
    </source>
</evidence>
<evidence type="ECO:0000313" key="2">
    <source>
        <dbReference type="EMBL" id="KKY32609.1"/>
    </source>
</evidence>
<feature type="signal peptide" evidence="1">
    <location>
        <begin position="1"/>
        <end position="17"/>
    </location>
</feature>
<dbReference type="OrthoDB" id="2141239at2759"/>
<feature type="chain" id="PRO_5002544052" evidence="1">
    <location>
        <begin position="18"/>
        <end position="143"/>
    </location>
</feature>
<protein>
    <submittedName>
        <fullName evidence="2">Uncharacterized protein</fullName>
    </submittedName>
</protein>
<reference evidence="2 3" key="2">
    <citation type="submission" date="2015-05" db="EMBL/GenBank/DDBJ databases">
        <authorList>
            <person name="Morales-Cruz A."/>
            <person name="Amrine K.C."/>
            <person name="Cantu D."/>
        </authorList>
    </citation>
    <scope>NUCLEOTIDE SEQUENCE [LARGE SCALE GENOMIC DNA]</scope>
    <source>
        <strain evidence="2">DA912</strain>
    </source>
</reference>
<proteinExistence type="predicted"/>
<comment type="caution">
    <text evidence="2">The sequence shown here is derived from an EMBL/GenBank/DDBJ whole genome shotgun (WGS) entry which is preliminary data.</text>
</comment>
<accession>A0A0G2FEM9</accession>
<keyword evidence="3" id="KW-1185">Reference proteome</keyword>
<dbReference type="AlphaFoldDB" id="A0A0G2FEM9"/>
<sequence length="143" mass="14522">MKTQTLIIALLAAAAEAALVRIPRQANGTASAGDDAATGGATGGADFGSCTPTMDLQAGRAEFNRKADESTFFPTDATLVGNSGQSDALNPNIITNFICDQLTNVCGANDAAVSQCEEAQATVQELGTKDQSTADAFNSALGF</sequence>
<evidence type="ECO:0000256" key="1">
    <source>
        <dbReference type="SAM" id="SignalP"/>
    </source>
</evidence>